<organism evidence="1 2">
    <name type="scientific">Saccharothrix yanglingensis</name>
    <dbReference type="NCBI Taxonomy" id="659496"/>
    <lineage>
        <taxon>Bacteria</taxon>
        <taxon>Bacillati</taxon>
        <taxon>Actinomycetota</taxon>
        <taxon>Actinomycetes</taxon>
        <taxon>Pseudonocardiales</taxon>
        <taxon>Pseudonocardiaceae</taxon>
        <taxon>Saccharothrix</taxon>
    </lineage>
</organism>
<dbReference type="PANTHER" id="PTHR30605">
    <property type="entry name" value="ANHYDRO-N-ACETYLMURAMIC ACID KINASE"/>
    <property type="match status" value="1"/>
</dbReference>
<dbReference type="EMBL" id="NSDM01000008">
    <property type="protein sequence ID" value="MDQ2586254.1"/>
    <property type="molecule type" value="Genomic_DNA"/>
</dbReference>
<sequence>MIQIRDVVDTGQSSHAPLCGRSTNQVDFRQLSHLRSCALRAVWNTPQGVRVIGLISGTSMDAVDVAVADLSLDGPTVLLTPVEHAEHPFPAELRVPPTSAAELCELDTRLGQLFADAASRYEGDLVSSLGQTVHHRVEDGRCLGTLQLGQPAWIAEVTGLPVVSDLRVRDVAAGGHGAPLASTLDALWLADLAADGPATALNIGGIANVTKVSPAGVIAYDTGPGNALMDAAMVVLSGGLRDRDVDGEYARRGRVRADLLDRLLADPYYARPAPKSTGKEHFDRAYLDRATEGLTMPAEDLLATLTELTARTVAAGCEGVVVGSGGGMRNPVLVESLRRHVDLRASDEFGLPSDAKEAYLAALLGFLGWHGLPANVPSATGAAGPRPLGSFTPGRHPLRLPEPAITAVRGLRITGGHRART</sequence>
<name>A0ABU0X297_9PSEU</name>
<evidence type="ECO:0000313" key="1">
    <source>
        <dbReference type="EMBL" id="MDQ2586254.1"/>
    </source>
</evidence>
<dbReference type="Proteomes" id="UP001225605">
    <property type="component" value="Unassembled WGS sequence"/>
</dbReference>
<keyword evidence="1" id="KW-0808">Transferase</keyword>
<evidence type="ECO:0000313" key="2">
    <source>
        <dbReference type="Proteomes" id="UP001225605"/>
    </source>
</evidence>
<comment type="caution">
    <text evidence="1">The sequence shown here is derived from an EMBL/GenBank/DDBJ whole genome shotgun (WGS) entry which is preliminary data.</text>
</comment>
<dbReference type="Pfam" id="PF03702">
    <property type="entry name" value="AnmK"/>
    <property type="match status" value="1"/>
</dbReference>
<dbReference type="GO" id="GO:0016301">
    <property type="term" value="F:kinase activity"/>
    <property type="evidence" value="ECO:0007669"/>
    <property type="project" value="UniProtKB-KW"/>
</dbReference>
<proteinExistence type="predicted"/>
<keyword evidence="2" id="KW-1185">Reference proteome</keyword>
<protein>
    <submittedName>
        <fullName evidence="1">Anhydro-N-acetylmuramic acid kinase</fullName>
    </submittedName>
</protein>
<dbReference type="NCBIfam" id="NF007146">
    <property type="entry name" value="PRK09585.2-6"/>
    <property type="match status" value="1"/>
</dbReference>
<dbReference type="InterPro" id="IPR005338">
    <property type="entry name" value="Anhydro_N_Ac-Mur_kinase"/>
</dbReference>
<dbReference type="SUPFAM" id="SSF53067">
    <property type="entry name" value="Actin-like ATPase domain"/>
    <property type="match status" value="1"/>
</dbReference>
<dbReference type="InterPro" id="IPR043129">
    <property type="entry name" value="ATPase_NBD"/>
</dbReference>
<dbReference type="Gene3D" id="3.30.420.40">
    <property type="match status" value="2"/>
</dbReference>
<gene>
    <name evidence="1" type="ORF">CKY47_20125</name>
</gene>
<keyword evidence="1" id="KW-0418">Kinase</keyword>
<dbReference type="PANTHER" id="PTHR30605:SF0">
    <property type="entry name" value="ANHYDRO-N-ACETYLMURAMIC ACID KINASE"/>
    <property type="match status" value="1"/>
</dbReference>
<accession>A0ABU0X297</accession>
<reference evidence="1 2" key="1">
    <citation type="submission" date="2017-06" db="EMBL/GenBank/DDBJ databases">
        <title>Cultured bacterium strain Saccharothrix yanglingensis Hhs.015.</title>
        <authorList>
            <person name="Xia Y."/>
        </authorList>
    </citation>
    <scope>NUCLEOTIDE SEQUENCE [LARGE SCALE GENOMIC DNA]</scope>
    <source>
        <strain evidence="1 2">Hhs.015</strain>
    </source>
</reference>